<organism evidence="1 2">
    <name type="scientific">Sediminivirga luteola</name>
    <dbReference type="NCBI Taxonomy" id="1774748"/>
    <lineage>
        <taxon>Bacteria</taxon>
        <taxon>Bacillati</taxon>
        <taxon>Actinomycetota</taxon>
        <taxon>Actinomycetes</taxon>
        <taxon>Micrococcales</taxon>
        <taxon>Brevibacteriaceae</taxon>
        <taxon>Sediminivirga</taxon>
    </lineage>
</organism>
<evidence type="ECO:0000313" key="2">
    <source>
        <dbReference type="Proteomes" id="UP000616114"/>
    </source>
</evidence>
<dbReference type="CDD" id="cd06558">
    <property type="entry name" value="crotonase-like"/>
    <property type="match status" value="1"/>
</dbReference>
<dbReference type="Pfam" id="PF00378">
    <property type="entry name" value="ECH_1"/>
    <property type="match status" value="1"/>
</dbReference>
<dbReference type="AlphaFoldDB" id="A0A8J2TY30"/>
<protein>
    <submittedName>
        <fullName evidence="1">Enoyl-CoA hydratase</fullName>
    </submittedName>
</protein>
<evidence type="ECO:0000313" key="1">
    <source>
        <dbReference type="EMBL" id="GGA15052.1"/>
    </source>
</evidence>
<gene>
    <name evidence="1" type="ORF">GCM10011333_17610</name>
</gene>
<reference evidence="1" key="2">
    <citation type="submission" date="2020-09" db="EMBL/GenBank/DDBJ databases">
        <authorList>
            <person name="Sun Q."/>
            <person name="Zhou Y."/>
        </authorList>
    </citation>
    <scope>NUCLEOTIDE SEQUENCE</scope>
    <source>
        <strain evidence="1">CGMCC 1.12785</strain>
    </source>
</reference>
<dbReference type="SUPFAM" id="SSF52096">
    <property type="entry name" value="ClpP/crotonase"/>
    <property type="match status" value="1"/>
</dbReference>
<dbReference type="EMBL" id="BMFY01000006">
    <property type="protein sequence ID" value="GGA15052.1"/>
    <property type="molecule type" value="Genomic_DNA"/>
</dbReference>
<dbReference type="PANTHER" id="PTHR11941">
    <property type="entry name" value="ENOYL-COA HYDRATASE-RELATED"/>
    <property type="match status" value="1"/>
</dbReference>
<sequence length="257" mass="28033">MNATCFRVQTPEPGVAVVTFDRPPVNAQNRTSREELIHLLDALSEDDSVRAIVLTGAGRVFSAGADIKERVGMSTAHGEYRRHNRVTREFFYSVTDCAKPVICALNGPAIGAGYALAAGCDIIIAAEDAWVQMPEIDRGLMGGAKFLEQHLPRSVSRLLFFTGRRFPAAELFRHGMVADVLPGDVLMAEALTVAREIAAKDPHAVQTAKETFNAAALMPLREGYQYEQSVTHRLAGSAYAQEAQRAFVEKRTSNRGS</sequence>
<dbReference type="Proteomes" id="UP000616114">
    <property type="component" value="Unassembled WGS sequence"/>
</dbReference>
<accession>A0A8J2TY30</accession>
<name>A0A8J2TY30_9MICO</name>
<dbReference type="Gene3D" id="3.90.226.10">
    <property type="entry name" value="2-enoyl-CoA Hydratase, Chain A, domain 1"/>
    <property type="match status" value="1"/>
</dbReference>
<dbReference type="NCBIfam" id="NF005073">
    <property type="entry name" value="PRK06495.1"/>
    <property type="match status" value="1"/>
</dbReference>
<proteinExistence type="predicted"/>
<dbReference type="GO" id="GO:0003824">
    <property type="term" value="F:catalytic activity"/>
    <property type="evidence" value="ECO:0007669"/>
    <property type="project" value="UniProtKB-ARBA"/>
</dbReference>
<comment type="caution">
    <text evidence="1">The sequence shown here is derived from an EMBL/GenBank/DDBJ whole genome shotgun (WGS) entry which is preliminary data.</text>
</comment>
<dbReference type="InterPro" id="IPR029045">
    <property type="entry name" value="ClpP/crotonase-like_dom_sf"/>
</dbReference>
<dbReference type="InterPro" id="IPR001753">
    <property type="entry name" value="Enoyl-CoA_hydra/iso"/>
</dbReference>
<dbReference type="GO" id="GO:0006635">
    <property type="term" value="P:fatty acid beta-oxidation"/>
    <property type="evidence" value="ECO:0007669"/>
    <property type="project" value="TreeGrafter"/>
</dbReference>
<dbReference type="RefSeq" id="WP_188550545.1">
    <property type="nucleotide sequence ID" value="NZ_BMFY01000006.1"/>
</dbReference>
<dbReference type="PANTHER" id="PTHR11941:SF54">
    <property type="entry name" value="ENOYL-COA HYDRATASE, MITOCHONDRIAL"/>
    <property type="match status" value="1"/>
</dbReference>
<reference evidence="1" key="1">
    <citation type="journal article" date="2014" name="Int. J. Syst. Evol. Microbiol.">
        <title>Complete genome sequence of Corynebacterium casei LMG S-19264T (=DSM 44701T), isolated from a smear-ripened cheese.</title>
        <authorList>
            <consortium name="US DOE Joint Genome Institute (JGI-PGF)"/>
            <person name="Walter F."/>
            <person name="Albersmeier A."/>
            <person name="Kalinowski J."/>
            <person name="Ruckert C."/>
        </authorList>
    </citation>
    <scope>NUCLEOTIDE SEQUENCE</scope>
    <source>
        <strain evidence="1">CGMCC 1.12785</strain>
    </source>
</reference>
<keyword evidence="2" id="KW-1185">Reference proteome</keyword>